<protein>
    <submittedName>
        <fullName evidence="2">Uncharacterized protein</fullName>
    </submittedName>
</protein>
<feature type="region of interest" description="Disordered" evidence="1">
    <location>
        <begin position="58"/>
        <end position="154"/>
    </location>
</feature>
<comment type="caution">
    <text evidence="2">The sequence shown here is derived from an EMBL/GenBank/DDBJ whole genome shotgun (WGS) entry which is preliminary data.</text>
</comment>
<dbReference type="Proteomes" id="UP001314263">
    <property type="component" value="Unassembled WGS sequence"/>
</dbReference>
<dbReference type="PANTHER" id="PTHR35713:SF1">
    <property type="entry name" value="ARGININE_SERINE-RICH-LIKE SPLICING FACTOR"/>
    <property type="match status" value="1"/>
</dbReference>
<name>A0AAV1I2V2_9CHLO</name>
<feature type="compositionally biased region" description="Acidic residues" evidence="1">
    <location>
        <begin position="120"/>
        <end position="130"/>
    </location>
</feature>
<keyword evidence="3" id="KW-1185">Reference proteome</keyword>
<proteinExistence type="predicted"/>
<evidence type="ECO:0000313" key="2">
    <source>
        <dbReference type="EMBL" id="CAK0770635.1"/>
    </source>
</evidence>
<feature type="compositionally biased region" description="Basic and acidic residues" evidence="1">
    <location>
        <begin position="96"/>
        <end position="108"/>
    </location>
</feature>
<evidence type="ECO:0000256" key="1">
    <source>
        <dbReference type="SAM" id="MobiDB-lite"/>
    </source>
</evidence>
<evidence type="ECO:0000313" key="3">
    <source>
        <dbReference type="Proteomes" id="UP001314263"/>
    </source>
</evidence>
<reference evidence="2 3" key="1">
    <citation type="submission" date="2023-10" db="EMBL/GenBank/DDBJ databases">
        <authorList>
            <person name="Maclean D."/>
            <person name="Macfadyen A."/>
        </authorList>
    </citation>
    <scope>NUCLEOTIDE SEQUENCE [LARGE SCALE GENOMIC DNA]</scope>
</reference>
<dbReference type="EMBL" id="CAUYUE010000004">
    <property type="protein sequence ID" value="CAK0770635.1"/>
    <property type="molecule type" value="Genomic_DNA"/>
</dbReference>
<sequence>MSAAPASSMCSTSGRKAAEISRSSCLFNRGIAPPCVQKTLRSAVLRTPSACQAVCKQAQQEQKRHIIRNTYPEPETEKERSSVDFPQEWMTPQPSRRPDVQPEFEKLEVPLPKKLPGDPDVPDEEEEEEEEKKKKNPDKDDPEKEKPDAPPEQE</sequence>
<feature type="compositionally biased region" description="Basic and acidic residues" evidence="1">
    <location>
        <begin position="131"/>
        <end position="154"/>
    </location>
</feature>
<gene>
    <name evidence="2" type="ORF">CVIRNUC_003787</name>
</gene>
<dbReference type="AlphaFoldDB" id="A0AAV1I2V2"/>
<dbReference type="PANTHER" id="PTHR35713">
    <property type="entry name" value="ARGININE/SERINE-RICH-LIKE SPLICING FACTOR"/>
    <property type="match status" value="1"/>
</dbReference>
<organism evidence="2 3">
    <name type="scientific">Coccomyxa viridis</name>
    <dbReference type="NCBI Taxonomy" id="1274662"/>
    <lineage>
        <taxon>Eukaryota</taxon>
        <taxon>Viridiplantae</taxon>
        <taxon>Chlorophyta</taxon>
        <taxon>core chlorophytes</taxon>
        <taxon>Trebouxiophyceae</taxon>
        <taxon>Trebouxiophyceae incertae sedis</taxon>
        <taxon>Coccomyxaceae</taxon>
        <taxon>Coccomyxa</taxon>
    </lineage>
</organism>
<accession>A0AAV1I2V2</accession>